<dbReference type="AlphaFoldDB" id="A0A4Y7ISJ7"/>
<dbReference type="Proteomes" id="UP000316621">
    <property type="component" value="Chromosome 2"/>
</dbReference>
<gene>
    <name evidence="1" type="ORF">C5167_019197</name>
</gene>
<evidence type="ECO:0000313" key="1">
    <source>
        <dbReference type="EMBL" id="RZC50770.1"/>
    </source>
</evidence>
<dbReference type="EMBL" id="CM010716">
    <property type="protein sequence ID" value="RZC50770.1"/>
    <property type="molecule type" value="Genomic_DNA"/>
</dbReference>
<dbReference type="Gramene" id="RZC50770">
    <property type="protein sequence ID" value="RZC50770"/>
    <property type="gene ID" value="C5167_019197"/>
</dbReference>
<organism evidence="1 2">
    <name type="scientific">Papaver somniferum</name>
    <name type="common">Opium poppy</name>
    <dbReference type="NCBI Taxonomy" id="3469"/>
    <lineage>
        <taxon>Eukaryota</taxon>
        <taxon>Viridiplantae</taxon>
        <taxon>Streptophyta</taxon>
        <taxon>Embryophyta</taxon>
        <taxon>Tracheophyta</taxon>
        <taxon>Spermatophyta</taxon>
        <taxon>Magnoliopsida</taxon>
        <taxon>Ranunculales</taxon>
        <taxon>Papaveraceae</taxon>
        <taxon>Papaveroideae</taxon>
        <taxon>Papaver</taxon>
    </lineage>
</organism>
<sequence>MNSNRRRHSFSSQYFRPGRDSFHFPAGYITILKSLKQKREQVNHKLIITGQKVTQTSFSYIPSLENRHEFRVKMYHKPKRYPKIHTADGDGLTTQSTWSSATFPEPHVPIFMNEPKADKFMKLLLPSLRGYCIMSIHFVTAALNFNHADLIKEYAAHFSFSDLQRSSRHIILAILRNGLGKSILQVKDR</sequence>
<protein>
    <submittedName>
        <fullName evidence="1">Uncharacterized protein</fullName>
    </submittedName>
</protein>
<keyword evidence="2" id="KW-1185">Reference proteome</keyword>
<evidence type="ECO:0000313" key="2">
    <source>
        <dbReference type="Proteomes" id="UP000316621"/>
    </source>
</evidence>
<proteinExistence type="predicted"/>
<name>A0A4Y7ISJ7_PAPSO</name>
<accession>A0A4Y7ISJ7</accession>
<reference evidence="1 2" key="1">
    <citation type="journal article" date="2018" name="Science">
        <title>The opium poppy genome and morphinan production.</title>
        <authorList>
            <person name="Guo L."/>
            <person name="Winzer T."/>
            <person name="Yang X."/>
            <person name="Li Y."/>
            <person name="Ning Z."/>
            <person name="He Z."/>
            <person name="Teodor R."/>
            <person name="Lu Y."/>
            <person name="Bowser T.A."/>
            <person name="Graham I.A."/>
            <person name="Ye K."/>
        </authorList>
    </citation>
    <scope>NUCLEOTIDE SEQUENCE [LARGE SCALE GENOMIC DNA]</scope>
    <source>
        <strain evidence="2">cv. HN1</strain>
        <tissue evidence="1">Leaves</tissue>
    </source>
</reference>